<dbReference type="Pfam" id="PF00787">
    <property type="entry name" value="PX"/>
    <property type="match status" value="1"/>
</dbReference>
<dbReference type="GO" id="GO:0006897">
    <property type="term" value="P:endocytosis"/>
    <property type="evidence" value="ECO:0007669"/>
    <property type="project" value="TreeGrafter"/>
</dbReference>
<name>A0AAW0V164_SCYPA</name>
<feature type="compositionally biased region" description="Pro residues" evidence="9">
    <location>
        <begin position="78"/>
        <end position="89"/>
    </location>
</feature>
<dbReference type="InterPro" id="IPR027267">
    <property type="entry name" value="AH/BAR_dom_sf"/>
</dbReference>
<dbReference type="FunFam" id="3.30.1520.10:FF:000004">
    <property type="entry name" value="Sorting nexin"/>
    <property type="match status" value="1"/>
</dbReference>
<dbReference type="PANTHER" id="PTHR45827:SF1">
    <property type="entry name" value="SORTING NEXIN"/>
    <property type="match status" value="1"/>
</dbReference>
<feature type="compositionally biased region" description="Polar residues" evidence="9">
    <location>
        <begin position="165"/>
        <end position="184"/>
    </location>
</feature>
<dbReference type="Gene3D" id="3.30.1520.10">
    <property type="entry name" value="Phox-like domain"/>
    <property type="match status" value="1"/>
</dbReference>
<feature type="domain" description="PX" evidence="11">
    <location>
        <begin position="245"/>
        <end position="355"/>
    </location>
</feature>
<evidence type="ECO:0000259" key="10">
    <source>
        <dbReference type="PROSITE" id="PS50002"/>
    </source>
</evidence>
<comment type="similarity">
    <text evidence="2 6">Belongs to the sorting nexin family.</text>
</comment>
<dbReference type="SMART" id="SM00326">
    <property type="entry name" value="SH3"/>
    <property type="match status" value="1"/>
</dbReference>
<dbReference type="SUPFAM" id="SSF50044">
    <property type="entry name" value="SH3-domain"/>
    <property type="match status" value="1"/>
</dbReference>
<evidence type="ECO:0000256" key="7">
    <source>
        <dbReference type="PIRSR" id="PIRSR027744-1"/>
    </source>
</evidence>
<dbReference type="AlphaFoldDB" id="A0AAW0V164"/>
<accession>A0AAW0V164</accession>
<dbReference type="GO" id="GO:0005886">
    <property type="term" value="C:plasma membrane"/>
    <property type="evidence" value="ECO:0007669"/>
    <property type="project" value="TreeGrafter"/>
</dbReference>
<protein>
    <recommendedName>
        <fullName evidence="6">Sorting nexin</fullName>
    </recommendedName>
</protein>
<comment type="subcellular location">
    <subcellularLocation>
        <location evidence="1">Cytoplasmic vesicle membrane</location>
    </subcellularLocation>
</comment>
<evidence type="ECO:0000259" key="11">
    <source>
        <dbReference type="PROSITE" id="PS50195"/>
    </source>
</evidence>
<evidence type="ECO:0000256" key="3">
    <source>
        <dbReference type="ARBA" id="ARBA00022443"/>
    </source>
</evidence>
<keyword evidence="13" id="KW-1185">Reference proteome</keyword>
<sequence>MAADIALVALSSDQSTRQVRALYDFDAQPGTGELSIKEGEILTVSRQDVGEGWWEGTNSQGQAGLFPAAYVEVHDSSAPPPNMPPPPLPTEYANLGNDWTDVRTSVDWSSQNNTFTGGQTQNAQNAQRQSLPQQLSYDNDEWDDDWDDDDSEPGSSYPNGPGNFGLSTANRSHKPVTSSVSDVSNAGRDGRGTVRKSFNRFSNLAKSGVEDFLVGAGKASVDEKDKVFVDDYGNGPVWRPNQHEFTCAISSPKKESKFHGMKSFIAYTLMPSFSSTAVSRRYKHFDWIQGRLSEKFPLIPIPPLPEKQISGRFEEDLIEYRMTMLQSWVDRICRHPILAQCEVFHHFVTCPNDEKVWKSGKRKAESDKLVGANFYLAIERPDTPLDLMQTEAKLEGYSRFFSNLDESVKLLQNTCIDQTKKHQTAFKREYNKISHSFSKLSRAFDTDPSNCAPGLTDAIHHVSEAYADIGTVFEEEPKHDWDPLCHLLFEYKGLIDGFPSVISAAKGAIAKRRQVEKEASEGRLDDDQVPPMVRRSDTIAYALHAEVAHFHNERQRDFKKAMTSFLTEQINFYQKITDRLRDSLQKFNDV</sequence>
<dbReference type="GO" id="GO:0030659">
    <property type="term" value="C:cytoplasmic vesicle membrane"/>
    <property type="evidence" value="ECO:0007669"/>
    <property type="project" value="UniProtKB-SubCell"/>
</dbReference>
<dbReference type="InterPro" id="IPR019497">
    <property type="entry name" value="Sorting_nexin_WASP-bd-dom"/>
</dbReference>
<feature type="region of interest" description="Disordered" evidence="9">
    <location>
        <begin position="75"/>
        <end position="96"/>
    </location>
</feature>
<dbReference type="CDD" id="cd11763">
    <property type="entry name" value="SH3_SNX9_like"/>
    <property type="match status" value="1"/>
</dbReference>
<dbReference type="EMBL" id="JARAKH010000002">
    <property type="protein sequence ID" value="KAK8406084.1"/>
    <property type="molecule type" value="Genomic_DNA"/>
</dbReference>
<evidence type="ECO:0000256" key="9">
    <source>
        <dbReference type="SAM" id="MobiDB-lite"/>
    </source>
</evidence>
<dbReference type="Gene3D" id="2.30.30.40">
    <property type="entry name" value="SH3 Domains"/>
    <property type="match status" value="1"/>
</dbReference>
<gene>
    <name evidence="12" type="ORF">O3P69_007065</name>
</gene>
<dbReference type="InterPro" id="IPR001683">
    <property type="entry name" value="PX_dom"/>
</dbReference>
<evidence type="ECO:0000256" key="4">
    <source>
        <dbReference type="ARBA" id="ARBA00023136"/>
    </source>
</evidence>
<dbReference type="Proteomes" id="UP001487740">
    <property type="component" value="Unassembled WGS sequence"/>
</dbReference>
<feature type="domain" description="SH3" evidence="10">
    <location>
        <begin position="14"/>
        <end position="76"/>
    </location>
</feature>
<dbReference type="GO" id="GO:0035091">
    <property type="term" value="F:phosphatidylinositol binding"/>
    <property type="evidence" value="ECO:0007669"/>
    <property type="project" value="InterPro"/>
</dbReference>
<dbReference type="PROSITE" id="PS50195">
    <property type="entry name" value="PX"/>
    <property type="match status" value="1"/>
</dbReference>
<dbReference type="PROSITE" id="PS50002">
    <property type="entry name" value="SH3"/>
    <property type="match status" value="1"/>
</dbReference>
<dbReference type="Pfam" id="PF14604">
    <property type="entry name" value="SH3_9"/>
    <property type="match status" value="1"/>
</dbReference>
<feature type="binding site" evidence="7">
    <location>
        <position position="283"/>
    </location>
    <ligand>
        <name>a 1,2-diacyl-sn-glycero-3-phospho-(1D-myo-inositol-4,5-bisphosphate)</name>
        <dbReference type="ChEBI" id="CHEBI:58456"/>
    </ligand>
</feature>
<evidence type="ECO:0000256" key="2">
    <source>
        <dbReference type="ARBA" id="ARBA00010883"/>
    </source>
</evidence>
<dbReference type="Pfam" id="PF10456">
    <property type="entry name" value="BAR_3_WASP_bdg"/>
    <property type="match status" value="1"/>
</dbReference>
<feature type="compositionally biased region" description="Polar residues" evidence="9">
    <location>
        <begin position="108"/>
        <end position="137"/>
    </location>
</feature>
<dbReference type="InterPro" id="IPR036871">
    <property type="entry name" value="PX_dom_sf"/>
</dbReference>
<organism evidence="12 13">
    <name type="scientific">Scylla paramamosain</name>
    <name type="common">Mud crab</name>
    <dbReference type="NCBI Taxonomy" id="85552"/>
    <lineage>
        <taxon>Eukaryota</taxon>
        <taxon>Metazoa</taxon>
        <taxon>Ecdysozoa</taxon>
        <taxon>Arthropoda</taxon>
        <taxon>Crustacea</taxon>
        <taxon>Multicrustacea</taxon>
        <taxon>Malacostraca</taxon>
        <taxon>Eumalacostraca</taxon>
        <taxon>Eucarida</taxon>
        <taxon>Decapoda</taxon>
        <taxon>Pleocyemata</taxon>
        <taxon>Brachyura</taxon>
        <taxon>Eubrachyura</taxon>
        <taxon>Portunoidea</taxon>
        <taxon>Portunidae</taxon>
        <taxon>Portuninae</taxon>
        <taxon>Scylla</taxon>
    </lineage>
</organism>
<dbReference type="Gene3D" id="1.20.1270.60">
    <property type="entry name" value="Arfaptin homology (AH) domain/BAR domain"/>
    <property type="match status" value="1"/>
</dbReference>
<feature type="binding site" evidence="7">
    <location>
        <position position="321"/>
    </location>
    <ligand>
        <name>a 1,2-diacyl-sn-glycero-3-phospho-(1D-myo-inositol-4,5-bisphosphate)</name>
        <dbReference type="ChEBI" id="CHEBI:58456"/>
    </ligand>
</feature>
<evidence type="ECO:0000256" key="6">
    <source>
        <dbReference type="PIRNR" id="PIRNR027744"/>
    </source>
</evidence>
<dbReference type="PRINTS" id="PR00452">
    <property type="entry name" value="SH3DOMAIN"/>
</dbReference>
<dbReference type="PIRSF" id="PIRSF027744">
    <property type="entry name" value="Snx9"/>
    <property type="match status" value="1"/>
</dbReference>
<feature type="compositionally biased region" description="Acidic residues" evidence="9">
    <location>
        <begin position="138"/>
        <end position="152"/>
    </location>
</feature>
<dbReference type="InterPro" id="IPR036028">
    <property type="entry name" value="SH3-like_dom_sf"/>
</dbReference>
<dbReference type="GO" id="GO:0015031">
    <property type="term" value="P:protein transport"/>
    <property type="evidence" value="ECO:0007669"/>
    <property type="project" value="InterPro"/>
</dbReference>
<reference evidence="12 13" key="1">
    <citation type="submission" date="2023-03" db="EMBL/GenBank/DDBJ databases">
        <title>High-quality genome of Scylla paramamosain provides insights in environmental adaptation.</title>
        <authorList>
            <person name="Zhang L."/>
        </authorList>
    </citation>
    <scope>NUCLEOTIDE SEQUENCE [LARGE SCALE GENOMIC DNA]</scope>
    <source>
        <strain evidence="12">LZ_2023a</strain>
        <tissue evidence="12">Muscle</tissue>
    </source>
</reference>
<feature type="binding site" evidence="7">
    <location>
        <position position="281"/>
    </location>
    <ligand>
        <name>a 1,2-diacyl-sn-glycero-3-phospho-(1D-myo-inositol-4,5-bisphosphate)</name>
        <dbReference type="ChEBI" id="CHEBI:58456"/>
    </ligand>
</feature>
<dbReference type="SMART" id="SM00312">
    <property type="entry name" value="PX"/>
    <property type="match status" value="1"/>
</dbReference>
<proteinExistence type="inferred from homology"/>
<comment type="caution">
    <text evidence="12">The sequence shown here is derived from an EMBL/GenBank/DDBJ whole genome shotgun (WGS) entry which is preliminary data.</text>
</comment>
<dbReference type="PANTHER" id="PTHR45827">
    <property type="entry name" value="SORTING NEXIN"/>
    <property type="match status" value="1"/>
</dbReference>
<keyword evidence="5" id="KW-0968">Cytoplasmic vesicle</keyword>
<keyword evidence="3 8" id="KW-0728">SH3 domain</keyword>
<dbReference type="InterPro" id="IPR014536">
    <property type="entry name" value="Snx9_fam"/>
</dbReference>
<dbReference type="GO" id="GO:0000278">
    <property type="term" value="P:mitotic cell cycle"/>
    <property type="evidence" value="ECO:0007669"/>
    <property type="project" value="InterPro"/>
</dbReference>
<dbReference type="GO" id="GO:0016197">
    <property type="term" value="P:endosomal transport"/>
    <property type="evidence" value="ECO:0007669"/>
    <property type="project" value="TreeGrafter"/>
</dbReference>
<evidence type="ECO:0000313" key="13">
    <source>
        <dbReference type="Proteomes" id="UP001487740"/>
    </source>
</evidence>
<dbReference type="GO" id="GO:0097320">
    <property type="term" value="P:plasma membrane tubulation"/>
    <property type="evidence" value="ECO:0007669"/>
    <property type="project" value="TreeGrafter"/>
</dbReference>
<evidence type="ECO:0000256" key="1">
    <source>
        <dbReference type="ARBA" id="ARBA00004156"/>
    </source>
</evidence>
<feature type="region of interest" description="Disordered" evidence="9">
    <location>
        <begin position="108"/>
        <end position="194"/>
    </location>
</feature>
<keyword evidence="4" id="KW-0472">Membrane</keyword>
<dbReference type="SUPFAM" id="SSF64268">
    <property type="entry name" value="PX domain"/>
    <property type="match status" value="1"/>
</dbReference>
<evidence type="ECO:0000313" key="12">
    <source>
        <dbReference type="EMBL" id="KAK8406084.1"/>
    </source>
</evidence>
<dbReference type="InterPro" id="IPR001452">
    <property type="entry name" value="SH3_domain"/>
</dbReference>
<evidence type="ECO:0000256" key="5">
    <source>
        <dbReference type="ARBA" id="ARBA00023329"/>
    </source>
</evidence>
<evidence type="ECO:0000256" key="8">
    <source>
        <dbReference type="PROSITE-ProRule" id="PRU00192"/>
    </source>
</evidence>